<dbReference type="PIRSF" id="PIRSF005700">
    <property type="entry name" value="PepC"/>
    <property type="match status" value="1"/>
</dbReference>
<sequence length="506" mass="56592">MEIRMNETTMNQNAALTANQLGEYSALFNADRANIVAASAATSSGVLKAATDYRGLRALPREFSIELKQGSVTSQRHSGRCWMFASLNVLRQDVIRRWELDDFEFSETYLFFYDKLEKSNYYLEQVLATLDEPTDSRLFQAVNGYPADDGGWWAMFAALAAKYGLVPKSAYPENANSRDSDALTQYLNAKLREFALELRTAYANGTSVDELRGRKSAMMNDVYRIVAVSLGEPPRSFDWVVRGKDDDEDDKGKKNNKGEAVKADGADDSAKDGAKNDAEAAKDAKKPDDGFVKGKVIAEYGITPKEFYDKYVKQDLDRYVGLVNAPMKRTPFGRLYRLAHEGNVVGGQPIEFANVTLDVFKKAIIDQLRGGRPVWFACDCDQFALRGEGVFDRASVRVEDLFGIEYTMGKGDRLEYGVSPSNHAMTLIGVNLDASGRPNRWKIENSWGKDAGRDGYFTATDAWFDDYVNEVAIHDDVLDDETKAIFGTEPVMVQPWEPISRATRCE</sequence>
<dbReference type="GO" id="GO:0009636">
    <property type="term" value="P:response to toxic substance"/>
    <property type="evidence" value="ECO:0007669"/>
    <property type="project" value="TreeGrafter"/>
</dbReference>
<feature type="compositionally biased region" description="Basic and acidic residues" evidence="6">
    <location>
        <begin position="241"/>
        <end position="286"/>
    </location>
</feature>
<dbReference type="PANTHER" id="PTHR10363">
    <property type="entry name" value="BLEOMYCIN HYDROLASE"/>
    <property type="match status" value="1"/>
</dbReference>
<dbReference type="InterPro" id="IPR004134">
    <property type="entry name" value="Peptidase_C1B"/>
</dbReference>
<dbReference type="GO" id="GO:0043418">
    <property type="term" value="P:homocysteine catabolic process"/>
    <property type="evidence" value="ECO:0007669"/>
    <property type="project" value="TreeGrafter"/>
</dbReference>
<dbReference type="OrthoDB" id="1111399at2"/>
<dbReference type="Proteomes" id="UP000229095">
    <property type="component" value="Unassembled WGS sequence"/>
</dbReference>
<organism evidence="7 8">
    <name type="scientific">Bifidobacterium primatium</name>
    <dbReference type="NCBI Taxonomy" id="2045438"/>
    <lineage>
        <taxon>Bacteria</taxon>
        <taxon>Bacillati</taxon>
        <taxon>Actinomycetota</taxon>
        <taxon>Actinomycetes</taxon>
        <taxon>Bifidobacteriales</taxon>
        <taxon>Bifidobacteriaceae</taxon>
        <taxon>Bifidobacterium</taxon>
    </lineage>
</organism>
<evidence type="ECO:0000313" key="8">
    <source>
        <dbReference type="Proteomes" id="UP000229095"/>
    </source>
</evidence>
<dbReference type="SUPFAM" id="SSF54001">
    <property type="entry name" value="Cysteine proteinases"/>
    <property type="match status" value="1"/>
</dbReference>
<protein>
    <recommendedName>
        <fullName evidence="4">Aminopeptidase</fullName>
    </recommendedName>
</protein>
<dbReference type="InterPro" id="IPR025660">
    <property type="entry name" value="Pept_his_AS"/>
</dbReference>
<dbReference type="GO" id="GO:0070005">
    <property type="term" value="F:cysteine-type aminopeptidase activity"/>
    <property type="evidence" value="ECO:0007669"/>
    <property type="project" value="InterPro"/>
</dbReference>
<name>A0A2M9H6D3_9BIFI</name>
<dbReference type="InterPro" id="IPR038765">
    <property type="entry name" value="Papain-like_cys_pep_sf"/>
</dbReference>
<comment type="caution">
    <text evidence="7">The sequence shown here is derived from an EMBL/GenBank/DDBJ whole genome shotgun (WGS) entry which is preliminary data.</text>
</comment>
<dbReference type="Pfam" id="PF03051">
    <property type="entry name" value="Peptidase_C1_2"/>
    <property type="match status" value="2"/>
</dbReference>
<dbReference type="Gene3D" id="3.90.70.10">
    <property type="entry name" value="Cysteine proteinases"/>
    <property type="match status" value="2"/>
</dbReference>
<comment type="similarity">
    <text evidence="4">Belongs to the peptidase C1 family.</text>
</comment>
<dbReference type="PANTHER" id="PTHR10363:SF2">
    <property type="entry name" value="BLEOMYCIN HYDROLASE"/>
    <property type="match status" value="1"/>
</dbReference>
<feature type="active site" evidence="5">
    <location>
        <position position="423"/>
    </location>
</feature>
<evidence type="ECO:0000256" key="4">
    <source>
        <dbReference type="PIRNR" id="PIRNR005700"/>
    </source>
</evidence>
<keyword evidence="2 4" id="KW-0378">Hydrolase</keyword>
<dbReference type="CDD" id="cd00585">
    <property type="entry name" value="Peptidase_C1B"/>
    <property type="match status" value="1"/>
</dbReference>
<dbReference type="GO" id="GO:0006508">
    <property type="term" value="P:proteolysis"/>
    <property type="evidence" value="ECO:0007669"/>
    <property type="project" value="UniProtKB-KW"/>
</dbReference>
<dbReference type="PROSITE" id="PS00139">
    <property type="entry name" value="THIOL_PROTEASE_CYS"/>
    <property type="match status" value="1"/>
</dbReference>
<accession>A0A2M9H6D3</accession>
<dbReference type="GO" id="GO:0005737">
    <property type="term" value="C:cytoplasm"/>
    <property type="evidence" value="ECO:0007669"/>
    <property type="project" value="TreeGrafter"/>
</dbReference>
<evidence type="ECO:0000256" key="1">
    <source>
        <dbReference type="ARBA" id="ARBA00022670"/>
    </source>
</evidence>
<dbReference type="EMBL" id="PEBI01000005">
    <property type="protein sequence ID" value="PJM72379.1"/>
    <property type="molecule type" value="Genomic_DNA"/>
</dbReference>
<evidence type="ECO:0000313" key="7">
    <source>
        <dbReference type="EMBL" id="PJM72379.1"/>
    </source>
</evidence>
<reference evidence="7 8" key="1">
    <citation type="submission" date="2017-10" db="EMBL/GenBank/DDBJ databases">
        <title>Draft genome sequences of strains TRE 1, TRE 9, TRE H and TRI 7, isolated from tamarins, belonging to four potential novel Bifidobacterium species.</title>
        <authorList>
            <person name="Mattarelli P."/>
            <person name="Modesto M."/>
            <person name="Puglisi E."/>
            <person name="Morelli L."/>
            <person name="Spezio C."/>
            <person name="Bonetti A."/>
            <person name="Sandri C."/>
        </authorList>
    </citation>
    <scope>NUCLEOTIDE SEQUENCE [LARGE SCALE GENOMIC DNA]</scope>
    <source>
        <strain evidence="8">TRE1</strain>
    </source>
</reference>
<keyword evidence="8" id="KW-1185">Reference proteome</keyword>
<dbReference type="PROSITE" id="PS00639">
    <property type="entry name" value="THIOL_PROTEASE_HIS"/>
    <property type="match status" value="1"/>
</dbReference>
<gene>
    <name evidence="7" type="ORF">CS006_09570</name>
</gene>
<feature type="region of interest" description="Disordered" evidence="6">
    <location>
        <begin position="239"/>
        <end position="286"/>
    </location>
</feature>
<dbReference type="AlphaFoldDB" id="A0A2M9H6D3"/>
<feature type="active site" evidence="5">
    <location>
        <position position="445"/>
    </location>
</feature>
<proteinExistence type="inferred from homology"/>
<evidence type="ECO:0000256" key="5">
    <source>
        <dbReference type="PIRSR" id="PIRSR005700-1"/>
    </source>
</evidence>
<keyword evidence="3 4" id="KW-0788">Thiol protease</keyword>
<dbReference type="InterPro" id="IPR000169">
    <property type="entry name" value="Pept_cys_AS"/>
</dbReference>
<keyword evidence="1 4" id="KW-0645">Protease</keyword>
<feature type="active site" evidence="5">
    <location>
        <position position="81"/>
    </location>
</feature>
<evidence type="ECO:0000256" key="3">
    <source>
        <dbReference type="ARBA" id="ARBA00022807"/>
    </source>
</evidence>
<evidence type="ECO:0000256" key="2">
    <source>
        <dbReference type="ARBA" id="ARBA00022801"/>
    </source>
</evidence>
<evidence type="ECO:0000256" key="6">
    <source>
        <dbReference type="SAM" id="MobiDB-lite"/>
    </source>
</evidence>
<keyword evidence="4 7" id="KW-0031">Aminopeptidase</keyword>